<evidence type="ECO:0000313" key="7">
    <source>
        <dbReference type="Proteomes" id="UP000183810"/>
    </source>
</evidence>
<dbReference type="PROSITE" id="PS00687">
    <property type="entry name" value="ALDEHYDE_DEHYDR_GLU"/>
    <property type="match status" value="1"/>
</dbReference>
<proteinExistence type="inferred from homology"/>
<dbReference type="SUPFAM" id="SSF53720">
    <property type="entry name" value="ALDH-like"/>
    <property type="match status" value="1"/>
</dbReference>
<dbReference type="RefSeq" id="WP_071928110.1">
    <property type="nucleotide sequence ID" value="NZ_CP018082.1"/>
</dbReference>
<keyword evidence="7" id="KW-1185">Reference proteome</keyword>
<evidence type="ECO:0000256" key="4">
    <source>
        <dbReference type="RuleBase" id="RU003345"/>
    </source>
</evidence>
<dbReference type="FunFam" id="3.40.605.10:FF:000007">
    <property type="entry name" value="NAD/NADP-dependent betaine aldehyde dehydrogenase"/>
    <property type="match status" value="1"/>
</dbReference>
<feature type="active site" evidence="3">
    <location>
        <position position="256"/>
    </location>
</feature>
<dbReference type="Gene3D" id="3.40.309.10">
    <property type="entry name" value="Aldehyde Dehydrogenase, Chain A, domain 2"/>
    <property type="match status" value="1"/>
</dbReference>
<gene>
    <name evidence="6" type="ORF">BOX37_14305</name>
</gene>
<dbReference type="GO" id="GO:0009450">
    <property type="term" value="P:gamma-aminobutyric acid catabolic process"/>
    <property type="evidence" value="ECO:0007669"/>
    <property type="project" value="TreeGrafter"/>
</dbReference>
<name>A0A1J0VSA2_9NOCA</name>
<dbReference type="PROSITE" id="PS00070">
    <property type="entry name" value="ALDEHYDE_DEHYDR_CYS"/>
    <property type="match status" value="1"/>
</dbReference>
<protein>
    <submittedName>
        <fullName evidence="6">NAD-dependent succinate-semialdehyde dehydrogenase</fullName>
    </submittedName>
</protein>
<dbReference type="AlphaFoldDB" id="A0A1J0VSA2"/>
<dbReference type="GO" id="GO:0004777">
    <property type="term" value="F:succinate-semialdehyde dehydrogenase (NAD+) activity"/>
    <property type="evidence" value="ECO:0007669"/>
    <property type="project" value="TreeGrafter"/>
</dbReference>
<comment type="similarity">
    <text evidence="1 4">Belongs to the aldehyde dehydrogenase family.</text>
</comment>
<sequence length="483" mass="50614">MPTPPHTVSDLPVAQFVGGRWTESATTMAVLNPATGTQVATVADGDDVTALAALDAAVAAQESWAATDPRHRSDILLNAFHLLHAGADRIARTITLEMGKPLAEARGEVGYGAEFLRWFAEEATRGSGAYFRAPSGGRRIAVRKQPVGPVFAITPWNFPLAMVTRKVAPALAAGCTVVLKPAPQTPLTAMEFMRILVEAGVPAGVVNCVTTARAPLVSAPILADRRLRKLTFTGSTGVGRMLFAQAARRVLRVSMELGGNAPFVVLESADLDKAVEGAVLAKLRNAGQTCVAADRFLVHESLVAEFTERFVAAVAALSVGEGLDESTRIGPLIDGAAVQRITAMVDEAVGLGAHQHTATAELGGAGHFLRPAVLTGVDTRSRLWTSEVFGPVAAIRSFTDPAEALRLADDTESGLAGYVFGENLGDTLDFAERLHTGMVGVNTGAISDPAAPFGGTRSSGLGREGGSTGLDEYQELQYLAIER</sequence>
<dbReference type="InterPro" id="IPR016160">
    <property type="entry name" value="Ald_DH_CS_CYS"/>
</dbReference>
<dbReference type="InterPro" id="IPR050740">
    <property type="entry name" value="Aldehyde_DH_Superfamily"/>
</dbReference>
<organism evidence="6 7">
    <name type="scientific">Nocardia mangyaensis</name>
    <dbReference type="NCBI Taxonomy" id="2213200"/>
    <lineage>
        <taxon>Bacteria</taxon>
        <taxon>Bacillati</taxon>
        <taxon>Actinomycetota</taxon>
        <taxon>Actinomycetes</taxon>
        <taxon>Mycobacteriales</taxon>
        <taxon>Nocardiaceae</taxon>
        <taxon>Nocardia</taxon>
    </lineage>
</organism>
<dbReference type="CDD" id="cd07103">
    <property type="entry name" value="ALDH_F5_SSADH_GabD"/>
    <property type="match status" value="1"/>
</dbReference>
<dbReference type="PANTHER" id="PTHR43353">
    <property type="entry name" value="SUCCINATE-SEMIALDEHYDE DEHYDROGENASE, MITOCHONDRIAL"/>
    <property type="match status" value="1"/>
</dbReference>
<evidence type="ECO:0000313" key="6">
    <source>
        <dbReference type="EMBL" id="APE34924.1"/>
    </source>
</evidence>
<evidence type="ECO:0000256" key="2">
    <source>
        <dbReference type="ARBA" id="ARBA00023002"/>
    </source>
</evidence>
<dbReference type="Pfam" id="PF00171">
    <property type="entry name" value="Aldedh"/>
    <property type="match status" value="1"/>
</dbReference>
<dbReference type="PANTHER" id="PTHR43353:SF5">
    <property type="entry name" value="SUCCINATE-SEMIALDEHYDE DEHYDROGENASE, MITOCHONDRIAL"/>
    <property type="match status" value="1"/>
</dbReference>
<evidence type="ECO:0000256" key="3">
    <source>
        <dbReference type="PROSITE-ProRule" id="PRU10007"/>
    </source>
</evidence>
<dbReference type="KEGG" id="nsl:BOX37_14305"/>
<dbReference type="Proteomes" id="UP000183810">
    <property type="component" value="Chromosome"/>
</dbReference>
<dbReference type="EMBL" id="CP018082">
    <property type="protein sequence ID" value="APE34924.1"/>
    <property type="molecule type" value="Genomic_DNA"/>
</dbReference>
<dbReference type="InterPro" id="IPR015590">
    <property type="entry name" value="Aldehyde_DH_dom"/>
</dbReference>
<dbReference type="InterPro" id="IPR029510">
    <property type="entry name" value="Ald_DH_CS_GLU"/>
</dbReference>
<dbReference type="InterPro" id="IPR016162">
    <property type="entry name" value="Ald_DH_N"/>
</dbReference>
<keyword evidence="2 4" id="KW-0560">Oxidoreductase</keyword>
<dbReference type="Gene3D" id="3.40.605.10">
    <property type="entry name" value="Aldehyde Dehydrogenase, Chain A, domain 1"/>
    <property type="match status" value="1"/>
</dbReference>
<reference evidence="6" key="1">
    <citation type="submission" date="2016-11" db="EMBL/GenBank/DDBJ databases">
        <authorList>
            <person name="Jaros S."/>
            <person name="Januszkiewicz K."/>
            <person name="Wedrychowicz H."/>
        </authorList>
    </citation>
    <scope>NUCLEOTIDE SEQUENCE [LARGE SCALE GENOMIC DNA]</scope>
    <source>
        <strain evidence="6">Y48</strain>
    </source>
</reference>
<dbReference type="InterPro" id="IPR016163">
    <property type="entry name" value="Ald_DH_C"/>
</dbReference>
<feature type="domain" description="Aldehyde dehydrogenase" evidence="5">
    <location>
        <begin position="21"/>
        <end position="477"/>
    </location>
</feature>
<accession>A0A1J0VSA2</accession>
<evidence type="ECO:0000259" key="5">
    <source>
        <dbReference type="Pfam" id="PF00171"/>
    </source>
</evidence>
<evidence type="ECO:0000256" key="1">
    <source>
        <dbReference type="ARBA" id="ARBA00009986"/>
    </source>
</evidence>
<dbReference type="InterPro" id="IPR016161">
    <property type="entry name" value="Ald_DH/histidinol_DH"/>
</dbReference>
<dbReference type="OrthoDB" id="6882680at2"/>
<dbReference type="FunFam" id="3.40.309.10:FF:000004">
    <property type="entry name" value="Succinate-semialdehyde dehydrogenase I"/>
    <property type="match status" value="1"/>
</dbReference>